<keyword evidence="1" id="KW-1133">Transmembrane helix</keyword>
<sequence length="55" mass="6152">MLFSRVIFLIFTLPSVRIFMPPPEIISLAVTFKSFLVLMLSPVVALIVVLSRNSS</sequence>
<evidence type="ECO:0000256" key="1">
    <source>
        <dbReference type="SAM" id="Phobius"/>
    </source>
</evidence>
<dbReference type="Proteomes" id="UP000198988">
    <property type="component" value="Unassembled WGS sequence"/>
</dbReference>
<organism evidence="2 3">
    <name type="scientific">Bathymodiolus azoricus thioautotrophic gill symbiont</name>
    <dbReference type="NCBI Taxonomy" id="235205"/>
    <lineage>
        <taxon>Bacteria</taxon>
        <taxon>Pseudomonadati</taxon>
        <taxon>Pseudomonadota</taxon>
        <taxon>Gammaproteobacteria</taxon>
        <taxon>sulfur-oxidizing symbionts</taxon>
    </lineage>
</organism>
<name>A0A1H6K6R1_9GAMM</name>
<evidence type="ECO:0000313" key="2">
    <source>
        <dbReference type="EMBL" id="SEH67176.1"/>
    </source>
</evidence>
<dbReference type="AlphaFoldDB" id="A0A1H6K6R1"/>
<proteinExistence type="predicted"/>
<keyword evidence="1" id="KW-0812">Transmembrane</keyword>
<feature type="transmembrane region" description="Helical" evidence="1">
    <location>
        <begin position="28"/>
        <end position="50"/>
    </location>
</feature>
<reference evidence="3" key="1">
    <citation type="submission" date="2016-06" db="EMBL/GenBank/DDBJ databases">
        <authorList>
            <person name="Petersen J."/>
            <person name="Sayavedra L."/>
        </authorList>
    </citation>
    <scope>NUCLEOTIDE SEQUENCE [LARGE SCALE GENOMIC DNA]</scope>
    <source>
        <strain evidence="3">BazSymA</strain>
    </source>
</reference>
<protein>
    <submittedName>
        <fullName evidence="2">Uncharacterized protein</fullName>
    </submittedName>
</protein>
<accession>A0A1H6K6R1</accession>
<evidence type="ECO:0000313" key="3">
    <source>
        <dbReference type="Proteomes" id="UP000198988"/>
    </source>
</evidence>
<keyword evidence="1" id="KW-0472">Membrane</keyword>
<dbReference type="EMBL" id="CDSC02000091">
    <property type="protein sequence ID" value="SEH67176.1"/>
    <property type="molecule type" value="Genomic_DNA"/>
</dbReference>
<gene>
    <name evidence="2" type="ORF">BAZSYMA_ACONTIG03627_8</name>
</gene>